<keyword evidence="2" id="KW-1185">Reference proteome</keyword>
<name>A0ACC3BI86_PYRYE</name>
<comment type="caution">
    <text evidence="1">The sequence shown here is derived from an EMBL/GenBank/DDBJ whole genome shotgun (WGS) entry which is preliminary data.</text>
</comment>
<evidence type="ECO:0000313" key="1">
    <source>
        <dbReference type="EMBL" id="KAK1857610.1"/>
    </source>
</evidence>
<proteinExistence type="predicted"/>
<gene>
    <name evidence="1" type="ORF">I4F81_000226</name>
</gene>
<organism evidence="1 2">
    <name type="scientific">Pyropia yezoensis</name>
    <name type="common">Susabi-nori</name>
    <name type="synonym">Porphyra yezoensis</name>
    <dbReference type="NCBI Taxonomy" id="2788"/>
    <lineage>
        <taxon>Eukaryota</taxon>
        <taxon>Rhodophyta</taxon>
        <taxon>Bangiophyceae</taxon>
        <taxon>Bangiales</taxon>
        <taxon>Bangiaceae</taxon>
        <taxon>Pyropia</taxon>
    </lineage>
</organism>
<reference evidence="1" key="1">
    <citation type="submission" date="2019-11" db="EMBL/GenBank/DDBJ databases">
        <title>Nori genome reveals adaptations in red seaweeds to the harsh intertidal environment.</title>
        <authorList>
            <person name="Wang D."/>
            <person name="Mao Y."/>
        </authorList>
    </citation>
    <scope>NUCLEOTIDE SEQUENCE</scope>
    <source>
        <tissue evidence="1">Gametophyte</tissue>
    </source>
</reference>
<dbReference type="Proteomes" id="UP000798662">
    <property type="component" value="Chromosome 1"/>
</dbReference>
<accession>A0ACC3BI86</accession>
<protein>
    <submittedName>
        <fullName evidence="1">Uncharacterized protein</fullName>
    </submittedName>
</protein>
<sequence>MHTRGRLLRVGRGACGQVSCHLTVSHVGGVCAGPGCGAHTRCVSPRHCRAIGWAITAQRCAGQVAHKVEDPFLLHLYSAITRAAGGGRFGRLATGGRAWRPSCCPAVVVELPAADLRRCRSGVASRGARRSSCAWLGLSRLFVMRSPVLSALLKASVAGLTLAATAAAAGADVASRQVTGDGASLTVQGDSTVKLLQVNGAVEHELSCYLSLPEPGVPFERLRFNDSSSETSVLKTDGTGSLLSKRVHATYENGNVRGLNLTANLDFDEFVGKTTYGVEVSDFDPDTRDTKSLASTSASYLVAGTTVFNSEMDTSSTGSLEETRTIVSGAGRELSVPYTDLLGVMNADGSYHGPSPLELSMLTQHLDGSVVTAPTGLGLGKGGDAHTDYEGMGLKLVSYEGQIVHNADLCAPSKGSYDNEAGVFVLPDHCGATFYTTPSGVAGFGLAMEPYRAGKLEFGLDWPDFTANDRDFMDEAWTSSVVIDVTGSPPPVITSVSPSYDFRQAGGETLDVEMFNADTSLSRECSILSTDGEGLVKDIVFGEESGAFKAVGFPGYSQSTTFATAPGSGKNLDFSMAVARPNGVHTETVQAVFFPGYHYDFSYDGQVVRADSISPASALESGGTSISLAGYFPHFDTGRGDAILFDGRPIPASSVTSASGSEIVFTLPPRTDIGRNYKYGVSVQIGFEVSSAVDFRFITESASASFLYTGTSLKDGRQELGRCNSARFTAQVLPVSAEATKYDWVLTLDGDASATNLLDADRLLNSMYIDINSGDLTKPGDYTLSCTIHLSAIEVTASLPLRRTNLVAIGVFLHTPTARSISNPEAPLRISAMVEPPGCGEVASVEELMFEWTFMDKVTTFSYHSAVNTTQATVNTETPARLGWEYIVPQSDLAYGDHVVNLKVYSAVDDSIYGVASTNALINEADLVPVIRSGESRMDVTTSSTVEMTASDSYDPDVTLPGDPKANITYAWECMTSPTDAFERLTPCEVALLPSATAAAYTLSSATLKALTAEQAFIRYSLVVTKGRRVSKASTLIVAVVQDASVTRPAFTNYEIVVRNTLGEPLDASAIKYYEPVVIDVVHDETDGLSWTYSLVSPADTRFFFFSSNLISDQGYYNPDSQTTIGNHDPLGIRANALGPRMTYVFRIDFEKVGYEMQPVFVTLTTREQPTLRFEMPQLTEGTTSTVFSLNAAPSFVDPSFAYYFVLTEAGESDSETRVCVGGCTGYPFVHMRIGLPGRYTLTALLYDTQGTAQLASNALSVDIVIRQSDATDQFRSELQVLFHQGDDNTWTSLANDLAYMLSSDYESEDALSAVRRMAATHLAWELERGLPNGGSMPAMTLGDAGDFGSLVRADGDAVAVPTADVAAADVADGADAVAVPTTDAVVADEATFVKKTVYELITGASDIFCNAFPNSMHSDQGIKLVLSLASQKCIDDEGIYKLLQVIKCCGENVPPHTDYSQMVTTLPAVFARLEDVVLNSQCSARPSVDAAGKPNNLAADVNMAFMLSGTGAMVNGKGAGHTGDMARGNTTLVTVRQQAGDDVVPEPVTTETERGFLTVAVASNSEQLPQLVVEGKATTLKGLQGRGKHNFFYMKPQCFEKVFSPAGDESVIFSYAQVRNFVVEANFQDAPKYGETSPHLHWTMLSTPDKTTTKPREMKVDNPSQEPCFCWRMAMTNTSAIVGDLTPGAYTFKQLKKFGVDAEHGSAYQYDELPVHIEDSSIENKWVEVCMAQPGMLGTAPRIAFVSTVLAGFGSLT</sequence>
<evidence type="ECO:0000313" key="2">
    <source>
        <dbReference type="Proteomes" id="UP000798662"/>
    </source>
</evidence>
<dbReference type="EMBL" id="CM020618">
    <property type="protein sequence ID" value="KAK1857610.1"/>
    <property type="molecule type" value="Genomic_DNA"/>
</dbReference>